<accession>A0A853DIQ8</accession>
<dbReference type="RefSeq" id="WP_179483979.1">
    <property type="nucleotide sequence ID" value="NZ_JACCFW010000004.1"/>
</dbReference>
<sequence>MTIAPQDLERLDRLGAWLIAHDGHGTKRDFADALDLDGTQRRRILNHAGAAGWIIEPDRSTVALTPEGRARFGGLATGSAGALLDTLLDGWPARHRALAQLAACAILARRLDDDAPRVGFALIGGTGTGKTATAAFLARLFGHEPDRILVNLSTATDRPSGRRLQTGGTWTYEPSTWTSGPLVCLDEWDKTTDTARADLFATALHPAGRALVEDQVHAFAAVPILTANTPHAARGLDRLRTLGSTKMAQPVQRRCITLDTGARSQYDATALQRVTDAYRWHPQAADRLPLDDLPIPDSCDEDLAAMLNQHAHEALTETGLETFPGAHALEPLARVRRTLLPDDAPAPLAAALTMADYLTVTESLPEHVRPGWSDGVALWCQQMSSAPGVAGLAHALTSAAQAREATDRADRAARVQTATAGDALTRAAAELAAECKTARDHLDGRRLIRATDTQRVQAAGLRRLLGTLHDSAARTHTAVALEDLRDRATPHLRDAAALRAAVAHTEQQAAARKAADAIARREQREQDKHVRAAAVRAQRDAERMARTHARQTRTYRREQLRQLRAYTQPLERLYARTSTGPNESPLRDLAQITHPATGAPLLTFAPYPVKNGWGRALEVVAGSLARVETPTGDWSAGGQRFPGTPTSCADLSTWGPHTRAVLAPLLAHLHAGEDALTNALSEAPRAARPHIAPTPAPRAITTR</sequence>
<dbReference type="Proteomes" id="UP000571817">
    <property type="component" value="Unassembled WGS sequence"/>
</dbReference>
<comment type="caution">
    <text evidence="1">The sequence shown here is derived from an EMBL/GenBank/DDBJ whole genome shotgun (WGS) entry which is preliminary data.</text>
</comment>
<dbReference type="InterPro" id="IPR027417">
    <property type="entry name" value="P-loop_NTPase"/>
</dbReference>
<keyword evidence="2" id="KW-1185">Reference proteome</keyword>
<proteinExistence type="predicted"/>
<protein>
    <submittedName>
        <fullName evidence="1">Uncharacterized protein</fullName>
    </submittedName>
</protein>
<evidence type="ECO:0000313" key="1">
    <source>
        <dbReference type="EMBL" id="NYJ76587.1"/>
    </source>
</evidence>
<reference evidence="1 2" key="1">
    <citation type="submission" date="2020-07" db="EMBL/GenBank/DDBJ databases">
        <title>Sequencing the genomes of 1000 actinobacteria strains.</title>
        <authorList>
            <person name="Klenk H.-P."/>
        </authorList>
    </citation>
    <scope>NUCLEOTIDE SEQUENCE [LARGE SCALE GENOMIC DNA]</scope>
    <source>
        <strain evidence="1 2">DSM 29531</strain>
    </source>
</reference>
<dbReference type="EMBL" id="JACCFW010000004">
    <property type="protein sequence ID" value="NYJ76587.1"/>
    <property type="molecule type" value="Genomic_DNA"/>
</dbReference>
<evidence type="ECO:0000313" key="2">
    <source>
        <dbReference type="Proteomes" id="UP000571817"/>
    </source>
</evidence>
<name>A0A853DIQ8_9MICO</name>
<dbReference type="SUPFAM" id="SSF52540">
    <property type="entry name" value="P-loop containing nucleoside triphosphate hydrolases"/>
    <property type="match status" value="1"/>
</dbReference>
<dbReference type="AlphaFoldDB" id="A0A853DIQ8"/>
<organism evidence="1 2">
    <name type="scientific">Allobranchiibius huperziae</name>
    <dbReference type="NCBI Taxonomy" id="1874116"/>
    <lineage>
        <taxon>Bacteria</taxon>
        <taxon>Bacillati</taxon>
        <taxon>Actinomycetota</taxon>
        <taxon>Actinomycetes</taxon>
        <taxon>Micrococcales</taxon>
        <taxon>Dermacoccaceae</taxon>
        <taxon>Allobranchiibius</taxon>
    </lineage>
</organism>
<gene>
    <name evidence="1" type="ORF">HNR15_003605</name>
</gene>
<dbReference type="Gene3D" id="3.40.50.300">
    <property type="entry name" value="P-loop containing nucleotide triphosphate hydrolases"/>
    <property type="match status" value="1"/>
</dbReference>